<name>A0A5B2XR94_9PSEU</name>
<gene>
    <name evidence="1" type="ORF">F0L68_01595</name>
</gene>
<keyword evidence="2" id="KW-1185">Reference proteome</keyword>
<reference evidence="1 2" key="2">
    <citation type="submission" date="2019-09" db="EMBL/GenBank/DDBJ databases">
        <authorList>
            <person name="Jin C."/>
        </authorList>
    </citation>
    <scope>NUCLEOTIDE SEQUENCE [LARGE SCALE GENOMIC DNA]</scope>
    <source>
        <strain evidence="1 2">AN110305</strain>
    </source>
</reference>
<evidence type="ECO:0000313" key="2">
    <source>
        <dbReference type="Proteomes" id="UP000323454"/>
    </source>
</evidence>
<dbReference type="EMBL" id="VUOB01000002">
    <property type="protein sequence ID" value="KAA2266468.1"/>
    <property type="molecule type" value="Genomic_DNA"/>
</dbReference>
<comment type="caution">
    <text evidence="1">The sequence shown here is derived from an EMBL/GenBank/DDBJ whole genome shotgun (WGS) entry which is preliminary data.</text>
</comment>
<sequence length="137" mass="14483">MPDTSYFVHLKSLTDFARELETQLDGMLKPMDQLTESAGQPVLLGDFGEATSLSESNRAAIEEMHGLLGQVKQAIAFAENVTKTVAEGYQRTDEDVAAALNWSGGYDVTPSTSAVAAIGIPFGIGDDALTGGEDTQV</sequence>
<evidence type="ECO:0000313" key="1">
    <source>
        <dbReference type="EMBL" id="KAA2266468.1"/>
    </source>
</evidence>
<protein>
    <submittedName>
        <fullName evidence="1">Uncharacterized protein</fullName>
    </submittedName>
</protein>
<dbReference type="AlphaFoldDB" id="A0A5B2XR94"/>
<proteinExistence type="predicted"/>
<dbReference type="OrthoDB" id="3688193at2"/>
<organism evidence="1 2">
    <name type="scientific">Solihabitans fulvus</name>
    <dbReference type="NCBI Taxonomy" id="1892852"/>
    <lineage>
        <taxon>Bacteria</taxon>
        <taxon>Bacillati</taxon>
        <taxon>Actinomycetota</taxon>
        <taxon>Actinomycetes</taxon>
        <taxon>Pseudonocardiales</taxon>
        <taxon>Pseudonocardiaceae</taxon>
        <taxon>Solihabitans</taxon>
    </lineage>
</organism>
<dbReference type="Proteomes" id="UP000323454">
    <property type="component" value="Unassembled WGS sequence"/>
</dbReference>
<dbReference type="RefSeq" id="WP_149847574.1">
    <property type="nucleotide sequence ID" value="NZ_VUOB01000002.1"/>
</dbReference>
<accession>A0A5B2XR94</accession>
<reference evidence="1 2" key="1">
    <citation type="submission" date="2019-09" db="EMBL/GenBank/DDBJ databases">
        <title>Goodfellowia gen. nov., a new genus of the Pseudonocardineae related to Actinoalloteichus, containing Goodfellowia coeruleoviolacea gen. nov., comb. nov. gen. nov., comb. nov.</title>
        <authorList>
            <person name="Labeda D."/>
        </authorList>
    </citation>
    <scope>NUCLEOTIDE SEQUENCE [LARGE SCALE GENOMIC DNA]</scope>
    <source>
        <strain evidence="1 2">AN110305</strain>
    </source>
</reference>